<dbReference type="AlphaFoldDB" id="A0AAN9Y8V7"/>
<name>A0AAN9Y8V7_9HEMI</name>
<evidence type="ECO:0000313" key="2">
    <source>
        <dbReference type="Proteomes" id="UP001367676"/>
    </source>
</evidence>
<reference evidence="1 2" key="1">
    <citation type="submission" date="2024-03" db="EMBL/GenBank/DDBJ databases">
        <title>Adaptation during the transition from Ophiocordyceps entomopathogen to insect associate is accompanied by gene loss and intensified selection.</title>
        <authorList>
            <person name="Ward C.M."/>
            <person name="Onetto C.A."/>
            <person name="Borneman A.R."/>
        </authorList>
    </citation>
    <scope>NUCLEOTIDE SEQUENCE [LARGE SCALE GENOMIC DNA]</scope>
    <source>
        <strain evidence="1">AWRI1</strain>
        <tissue evidence="1">Single Adult Female</tissue>
    </source>
</reference>
<dbReference type="EMBL" id="JBBCAQ010000003">
    <property type="protein sequence ID" value="KAK7604428.1"/>
    <property type="molecule type" value="Genomic_DNA"/>
</dbReference>
<gene>
    <name evidence="1" type="ORF">V9T40_005614</name>
</gene>
<sequence>MIMENLSECTMMWKLMSTNDLPVLSPDMPPLPAFRISRTETVFTNIGVDVFGPFKVEVVNKEGVTKKTLGHCIHVSGRTSNKFRNFKA</sequence>
<proteinExistence type="predicted"/>
<accession>A0AAN9Y8V7</accession>
<keyword evidence="2" id="KW-1185">Reference proteome</keyword>
<evidence type="ECO:0000313" key="1">
    <source>
        <dbReference type="EMBL" id="KAK7604428.1"/>
    </source>
</evidence>
<comment type="caution">
    <text evidence="1">The sequence shown here is derived from an EMBL/GenBank/DDBJ whole genome shotgun (WGS) entry which is preliminary data.</text>
</comment>
<dbReference type="Proteomes" id="UP001367676">
    <property type="component" value="Unassembled WGS sequence"/>
</dbReference>
<protein>
    <submittedName>
        <fullName evidence="1">Uncharacterized protein</fullName>
    </submittedName>
</protein>
<organism evidence="1 2">
    <name type="scientific">Parthenolecanium corni</name>
    <dbReference type="NCBI Taxonomy" id="536013"/>
    <lineage>
        <taxon>Eukaryota</taxon>
        <taxon>Metazoa</taxon>
        <taxon>Ecdysozoa</taxon>
        <taxon>Arthropoda</taxon>
        <taxon>Hexapoda</taxon>
        <taxon>Insecta</taxon>
        <taxon>Pterygota</taxon>
        <taxon>Neoptera</taxon>
        <taxon>Paraneoptera</taxon>
        <taxon>Hemiptera</taxon>
        <taxon>Sternorrhyncha</taxon>
        <taxon>Coccoidea</taxon>
        <taxon>Coccidae</taxon>
        <taxon>Parthenolecanium</taxon>
    </lineage>
</organism>